<dbReference type="SUPFAM" id="SSF52467">
    <property type="entry name" value="DHS-like NAD/FAD-binding domain"/>
    <property type="match status" value="1"/>
</dbReference>
<evidence type="ECO:0000313" key="7">
    <source>
        <dbReference type="Proteomes" id="UP000277582"/>
    </source>
</evidence>
<reference evidence="6 8" key="2">
    <citation type="journal article" date="2019" name="Nat. Microbiol.">
        <title>Wide diversity of methane and short-chain alkane metabolisms in uncultured archaea.</title>
        <authorList>
            <person name="Borrel G."/>
            <person name="Adam P.S."/>
            <person name="McKay L.J."/>
            <person name="Chen L.X."/>
            <person name="Sierra-Garcia I.N."/>
            <person name="Sieber C.M."/>
            <person name="Letourneur Q."/>
            <person name="Ghozlane A."/>
            <person name="Andersen G.L."/>
            <person name="Li W.J."/>
            <person name="Hallam S.J."/>
            <person name="Muyzer G."/>
            <person name="de Oliveira V.M."/>
            <person name="Inskeep W.P."/>
            <person name="Banfield J.F."/>
            <person name="Gribaldo S."/>
        </authorList>
    </citation>
    <scope>NUCLEOTIDE SEQUENCE [LARGE SCALE GENOMIC DNA]</scope>
    <source>
        <strain evidence="6">NM4</strain>
    </source>
</reference>
<dbReference type="Pfam" id="PF00766">
    <property type="entry name" value="ETF_alpha"/>
    <property type="match status" value="1"/>
</dbReference>
<dbReference type="EMBL" id="RXII01000100">
    <property type="protein sequence ID" value="RZN59830.1"/>
    <property type="molecule type" value="Genomic_DNA"/>
</dbReference>
<dbReference type="RefSeq" id="WP_125670076.1">
    <property type="nucleotide sequence ID" value="NZ_RCOS01000010.1"/>
</dbReference>
<keyword evidence="7" id="KW-1185">Reference proteome</keyword>
<dbReference type="InterPro" id="IPR014730">
    <property type="entry name" value="ETF_a/b_N"/>
</dbReference>
<dbReference type="Pfam" id="PF01012">
    <property type="entry name" value="ETF"/>
    <property type="match status" value="1"/>
</dbReference>
<dbReference type="GO" id="GO:0033539">
    <property type="term" value="P:fatty acid beta-oxidation using acyl-CoA dehydrogenase"/>
    <property type="evidence" value="ECO:0007669"/>
    <property type="project" value="TreeGrafter"/>
</dbReference>
<keyword evidence="2" id="KW-0813">Transport</keyword>
<dbReference type="GO" id="GO:0009055">
    <property type="term" value="F:electron transfer activity"/>
    <property type="evidence" value="ECO:0007669"/>
    <property type="project" value="InterPro"/>
</dbReference>
<evidence type="ECO:0000313" key="6">
    <source>
        <dbReference type="EMBL" id="RZN59830.1"/>
    </source>
</evidence>
<comment type="similarity">
    <text evidence="1">Belongs to the ETF alpha-subunit/FixB family.</text>
</comment>
<dbReference type="Proteomes" id="UP000277582">
    <property type="component" value="Unassembled WGS sequence"/>
</dbReference>
<evidence type="ECO:0000256" key="2">
    <source>
        <dbReference type="ARBA" id="ARBA00022448"/>
    </source>
</evidence>
<keyword evidence="3" id="KW-0285">Flavoprotein</keyword>
<organism evidence="5 7">
    <name type="scientific">Candidatus Methanodesulfokora washburnensis</name>
    <dbReference type="NCBI Taxonomy" id="2478471"/>
    <lineage>
        <taxon>Archaea</taxon>
        <taxon>Thermoproteota</taxon>
        <taxon>Candidatus Korarchaeia</taxon>
        <taxon>Candidatus Korarchaeia incertae sedis</taxon>
        <taxon>Candidatus Methanodesulfokora</taxon>
    </lineage>
</organism>
<dbReference type="GO" id="GO:0050660">
    <property type="term" value="F:flavin adenine dinucleotide binding"/>
    <property type="evidence" value="ECO:0007669"/>
    <property type="project" value="InterPro"/>
</dbReference>
<feature type="domain" description="Electron transfer flavoprotein alpha/beta-subunit N-terminal" evidence="4">
    <location>
        <begin position="3"/>
        <end position="170"/>
    </location>
</feature>
<dbReference type="InterPro" id="IPR001308">
    <property type="entry name" value="ETF_a/FixB"/>
</dbReference>
<accession>A0A429GY83</accession>
<dbReference type="InterPro" id="IPR029035">
    <property type="entry name" value="DHS-like_NAD/FAD-binding_dom"/>
</dbReference>
<dbReference type="PANTHER" id="PTHR43153">
    <property type="entry name" value="ELECTRON TRANSFER FLAVOPROTEIN ALPHA"/>
    <property type="match status" value="1"/>
</dbReference>
<evidence type="ECO:0000256" key="1">
    <source>
        <dbReference type="ARBA" id="ARBA00005817"/>
    </source>
</evidence>
<dbReference type="Proteomes" id="UP000316217">
    <property type="component" value="Unassembled WGS sequence"/>
</dbReference>
<dbReference type="PANTHER" id="PTHR43153:SF11">
    <property type="entry name" value="ELECTRON TRANSFER FLAVOPROTEIN, SUBUNIT ALPHA (ETFA)"/>
    <property type="match status" value="1"/>
</dbReference>
<evidence type="ECO:0000313" key="5">
    <source>
        <dbReference type="EMBL" id="RSN78724.1"/>
    </source>
</evidence>
<dbReference type="Gene3D" id="3.40.50.1220">
    <property type="entry name" value="TPP-binding domain"/>
    <property type="match status" value="1"/>
</dbReference>
<dbReference type="Gene3D" id="3.40.50.620">
    <property type="entry name" value="HUPs"/>
    <property type="match status" value="1"/>
</dbReference>
<dbReference type="FunFam" id="3.40.50.1220:FF:000004">
    <property type="entry name" value="Electron transfer flavoprotein"/>
    <property type="match status" value="1"/>
</dbReference>
<evidence type="ECO:0000259" key="4">
    <source>
        <dbReference type="SMART" id="SM00893"/>
    </source>
</evidence>
<evidence type="ECO:0000256" key="3">
    <source>
        <dbReference type="ARBA" id="ARBA00022630"/>
    </source>
</evidence>
<comment type="caution">
    <text evidence="5">The sequence shown here is derived from an EMBL/GenBank/DDBJ whole genome shotgun (WGS) entry which is preliminary data.</text>
</comment>
<dbReference type="InterPro" id="IPR014729">
    <property type="entry name" value="Rossmann-like_a/b/a_fold"/>
</dbReference>
<name>A0A429GY83_9CREN</name>
<dbReference type="SUPFAM" id="SSF52402">
    <property type="entry name" value="Adenine nucleotide alpha hydrolases-like"/>
    <property type="match status" value="1"/>
</dbReference>
<reference evidence="5 7" key="1">
    <citation type="submission" date="2018-10" db="EMBL/GenBank/DDBJ databases">
        <title>Co-occurring genomic capacity for anaerobic methane metabolism and dissimilatory sulfite reduction discovered in the Korarchaeota.</title>
        <authorList>
            <person name="Mckay L.J."/>
            <person name="Dlakic M."/>
            <person name="Fields M.W."/>
            <person name="Delmont T.O."/>
            <person name="Eren A.M."/>
            <person name="Jay Z.J."/>
            <person name="Klingelsmith K.B."/>
            <person name="Rusch D.B."/>
            <person name="Inskeep W.P."/>
        </authorList>
    </citation>
    <scope>NUCLEOTIDE SEQUENCE [LARGE SCALE GENOMIC DNA]</scope>
    <source>
        <strain evidence="5 7">MDKW</strain>
    </source>
</reference>
<proteinExistence type="inferred from homology"/>
<dbReference type="PIRSF" id="PIRSF000089">
    <property type="entry name" value="Electra_flavoP_a"/>
    <property type="match status" value="1"/>
</dbReference>
<gene>
    <name evidence="5" type="ORF">D6D85_00510</name>
    <name evidence="6" type="ORF">EF810_06470</name>
</gene>
<dbReference type="OrthoDB" id="307696at2157"/>
<protein>
    <submittedName>
        <fullName evidence="5">Electron transfer flavoprotein subunit alpha/FixB family protein</fullName>
    </submittedName>
</protein>
<dbReference type="EMBL" id="RCOS01000010">
    <property type="protein sequence ID" value="RSN78724.1"/>
    <property type="molecule type" value="Genomic_DNA"/>
</dbReference>
<dbReference type="SMART" id="SM00893">
    <property type="entry name" value="ETF"/>
    <property type="match status" value="1"/>
</dbReference>
<dbReference type="InterPro" id="IPR014731">
    <property type="entry name" value="ETF_asu_C"/>
</dbReference>
<evidence type="ECO:0000313" key="8">
    <source>
        <dbReference type="Proteomes" id="UP000316217"/>
    </source>
</evidence>
<sequence>MRALLFASSDDLAFEVISFLKYIGVDEMDSIAFGDRSKAAEYGRRGVKKVFLLRDIDEDAAVDAISTVFKGYDYLATASDKFGRTVAARVSQRMGFGAIMDVISAENREGKILFSRVTLGGKAVSLEHSELPVAIGIKPRKFEQAKPGEGEAEVEEIDVSRKIKILERREKKISGAALDKARIVIGCGMGFKSKDDLKLAYDLAELIGAAVGSSRPLAADLKWMPEERWIGMSGVSIKPDLYIAVGISGQQQHVAGITDSKVIVAVNTDPNAPIFKSADYCINQDLYEFLPALAAAIKRRRGG</sequence>
<dbReference type="AlphaFoldDB" id="A0A429GY83"/>